<gene>
    <name evidence="2 4" type="primary">bioH</name>
    <name evidence="4" type="ORF">GCM10009092_05010</name>
</gene>
<keyword evidence="2" id="KW-0719">Serine esterase</keyword>
<sequence>MTLSLTCDSIGCGPDILLLHGWGLNSEVWQPLLDRLQSHFCFHLLDLPGFGVNHQLAPDHYNLATVTELVARHLTRPTVVLGWSLGGLVAQQLALQYPQRVRALVCITSSPRFLADDNWPGIKDDVLRAFAAQLRSDPAATVERFLAIQALGSERARADIQLLKQQISRRPTANPVALKQGLNILREADLRHQLKQIECPTLRIYGRNDSLVPKAALEQIEALQPQATSMLFPKASHAPFISHADEFAEALHHYLARLS</sequence>
<keyword evidence="2" id="KW-0093">Biotin biosynthesis</keyword>
<keyword evidence="1 2" id="KW-0378">Hydrolase</keyword>
<dbReference type="RefSeq" id="WP_216362620.1">
    <property type="nucleotide sequence ID" value="NZ_BAAAEI010000003.1"/>
</dbReference>
<proteinExistence type="inferred from homology"/>
<keyword evidence="5" id="KW-1185">Reference proteome</keyword>
<evidence type="ECO:0000313" key="5">
    <source>
        <dbReference type="Proteomes" id="UP001501757"/>
    </source>
</evidence>
<feature type="binding site" evidence="2">
    <location>
        <begin position="84"/>
        <end position="85"/>
    </location>
    <ligand>
        <name>substrate</name>
    </ligand>
</feature>
<comment type="similarity">
    <text evidence="2">Belongs to the AB hydrolase superfamily. Carboxylesterase BioH family.</text>
</comment>
<comment type="catalytic activity">
    <reaction evidence="2">
        <text>6-carboxyhexanoyl-[ACP] methyl ester + H2O = 6-carboxyhexanoyl-[ACP] + methanol + H(+)</text>
        <dbReference type="Rhea" id="RHEA:42700"/>
        <dbReference type="Rhea" id="RHEA-COMP:9955"/>
        <dbReference type="Rhea" id="RHEA-COMP:10186"/>
        <dbReference type="ChEBI" id="CHEBI:15377"/>
        <dbReference type="ChEBI" id="CHEBI:15378"/>
        <dbReference type="ChEBI" id="CHEBI:17790"/>
        <dbReference type="ChEBI" id="CHEBI:78846"/>
        <dbReference type="ChEBI" id="CHEBI:82735"/>
        <dbReference type="EC" id="3.1.1.85"/>
    </reaction>
</comment>
<comment type="subunit">
    <text evidence="2">Monomer.</text>
</comment>
<feature type="binding site" evidence="2">
    <location>
        <position position="237"/>
    </location>
    <ligand>
        <name>substrate</name>
    </ligand>
</feature>
<organism evidence="4 5">
    <name type="scientific">Bowmanella denitrificans</name>
    <dbReference type="NCBI Taxonomy" id="366582"/>
    <lineage>
        <taxon>Bacteria</taxon>
        <taxon>Pseudomonadati</taxon>
        <taxon>Pseudomonadota</taxon>
        <taxon>Gammaproteobacteria</taxon>
        <taxon>Alteromonadales</taxon>
        <taxon>Alteromonadaceae</taxon>
        <taxon>Bowmanella</taxon>
    </lineage>
</organism>
<evidence type="ECO:0000256" key="2">
    <source>
        <dbReference type="HAMAP-Rule" id="MF_01260"/>
    </source>
</evidence>
<dbReference type="EMBL" id="BAAAEI010000003">
    <property type="protein sequence ID" value="GAA0343402.1"/>
    <property type="molecule type" value="Genomic_DNA"/>
</dbReference>
<comment type="subcellular location">
    <subcellularLocation>
        <location evidence="2">Cytoplasm</location>
    </subcellularLocation>
</comment>
<reference evidence="5" key="1">
    <citation type="journal article" date="2019" name="Int. J. Syst. Evol. Microbiol.">
        <title>The Global Catalogue of Microorganisms (GCM) 10K type strain sequencing project: providing services to taxonomists for standard genome sequencing and annotation.</title>
        <authorList>
            <consortium name="The Broad Institute Genomics Platform"/>
            <consortium name="The Broad Institute Genome Sequencing Center for Infectious Disease"/>
            <person name="Wu L."/>
            <person name="Ma J."/>
        </authorList>
    </citation>
    <scope>NUCLEOTIDE SEQUENCE [LARGE SCALE GENOMIC DNA]</scope>
    <source>
        <strain evidence="5">JCM 13378</strain>
    </source>
</reference>
<feature type="binding site" evidence="2">
    <location>
        <position position="22"/>
    </location>
    <ligand>
        <name>substrate</name>
    </ligand>
</feature>
<feature type="active site" evidence="2">
    <location>
        <position position="237"/>
    </location>
</feature>
<feature type="active site" description="Nucleophile" evidence="2">
    <location>
        <position position="84"/>
    </location>
</feature>
<comment type="function">
    <text evidence="2">The physiological role of BioH is to remove the methyl group introduced by BioC when the pimeloyl moiety is complete. It allows to synthesize pimeloyl-ACP via the fatty acid synthetic pathway through the hydrolysis of the ester bonds of pimeloyl-ACP esters.</text>
</comment>
<feature type="binding site" evidence="2">
    <location>
        <begin position="145"/>
        <end position="149"/>
    </location>
    <ligand>
        <name>substrate</name>
    </ligand>
</feature>
<dbReference type="Pfam" id="PF00561">
    <property type="entry name" value="Abhydrolase_1"/>
    <property type="match status" value="1"/>
</dbReference>
<dbReference type="EC" id="3.1.1.85" evidence="2"/>
<feature type="active site" evidence="2">
    <location>
        <position position="209"/>
    </location>
</feature>
<accession>A0ABN0WPF2</accession>
<protein>
    <recommendedName>
        <fullName evidence="2">Pimeloyl-[acyl-carrier protein] methyl ester esterase</fullName>
        <ecNumber evidence="2">3.1.1.85</ecNumber>
    </recommendedName>
    <alternativeName>
        <fullName evidence="2">Biotin synthesis protein BioH</fullName>
    </alternativeName>
    <alternativeName>
        <fullName evidence="2">Carboxylesterase BioH</fullName>
    </alternativeName>
</protein>
<dbReference type="InterPro" id="IPR050266">
    <property type="entry name" value="AB_hydrolase_sf"/>
</dbReference>
<dbReference type="InterPro" id="IPR010076">
    <property type="entry name" value="BioH"/>
</dbReference>
<dbReference type="PANTHER" id="PTHR43798">
    <property type="entry name" value="MONOACYLGLYCEROL LIPASE"/>
    <property type="match status" value="1"/>
</dbReference>
<dbReference type="PANTHER" id="PTHR43798:SF31">
    <property type="entry name" value="AB HYDROLASE SUPERFAMILY PROTEIN YCLE"/>
    <property type="match status" value="1"/>
</dbReference>
<name>A0ABN0WPF2_9ALTE</name>
<dbReference type="Proteomes" id="UP001501757">
    <property type="component" value="Unassembled WGS sequence"/>
</dbReference>
<feature type="domain" description="AB hydrolase-1" evidence="3">
    <location>
        <begin position="16"/>
        <end position="243"/>
    </location>
</feature>
<evidence type="ECO:0000259" key="3">
    <source>
        <dbReference type="Pfam" id="PF00561"/>
    </source>
</evidence>
<dbReference type="HAMAP" id="MF_01260">
    <property type="entry name" value="Carboxylester"/>
    <property type="match status" value="1"/>
</dbReference>
<dbReference type="InterPro" id="IPR000073">
    <property type="entry name" value="AB_hydrolase_1"/>
</dbReference>
<evidence type="ECO:0000256" key="1">
    <source>
        <dbReference type="ARBA" id="ARBA00022801"/>
    </source>
</evidence>
<comment type="pathway">
    <text evidence="2">Cofactor biosynthesis; biotin biosynthesis.</text>
</comment>
<dbReference type="NCBIfam" id="TIGR01738">
    <property type="entry name" value="bioH"/>
    <property type="match status" value="1"/>
</dbReference>
<comment type="caution">
    <text evidence="4">The sequence shown here is derived from an EMBL/GenBank/DDBJ whole genome shotgun (WGS) entry which is preliminary data.</text>
</comment>
<keyword evidence="2" id="KW-0963">Cytoplasm</keyword>
<evidence type="ECO:0000313" key="4">
    <source>
        <dbReference type="EMBL" id="GAA0343402.1"/>
    </source>
</evidence>